<accession>A0AAW0UFN4</accession>
<comment type="caution">
    <text evidence="1">The sequence shown here is derived from an EMBL/GenBank/DDBJ whole genome shotgun (WGS) entry which is preliminary data.</text>
</comment>
<evidence type="ECO:0000313" key="2">
    <source>
        <dbReference type="Proteomes" id="UP001487740"/>
    </source>
</evidence>
<evidence type="ECO:0000313" key="1">
    <source>
        <dbReference type="EMBL" id="KAK8398890.1"/>
    </source>
</evidence>
<keyword evidence="2" id="KW-1185">Reference proteome</keyword>
<reference evidence="1 2" key="1">
    <citation type="submission" date="2023-03" db="EMBL/GenBank/DDBJ databases">
        <title>High-quality genome of Scylla paramamosain provides insights in environmental adaptation.</title>
        <authorList>
            <person name="Zhang L."/>
        </authorList>
    </citation>
    <scope>NUCLEOTIDE SEQUENCE [LARGE SCALE GENOMIC DNA]</scope>
    <source>
        <strain evidence="1">LZ_2023a</strain>
        <tissue evidence="1">Muscle</tissue>
    </source>
</reference>
<organism evidence="1 2">
    <name type="scientific">Scylla paramamosain</name>
    <name type="common">Mud crab</name>
    <dbReference type="NCBI Taxonomy" id="85552"/>
    <lineage>
        <taxon>Eukaryota</taxon>
        <taxon>Metazoa</taxon>
        <taxon>Ecdysozoa</taxon>
        <taxon>Arthropoda</taxon>
        <taxon>Crustacea</taxon>
        <taxon>Multicrustacea</taxon>
        <taxon>Malacostraca</taxon>
        <taxon>Eumalacostraca</taxon>
        <taxon>Eucarida</taxon>
        <taxon>Decapoda</taxon>
        <taxon>Pleocyemata</taxon>
        <taxon>Brachyura</taxon>
        <taxon>Eubrachyura</taxon>
        <taxon>Portunoidea</taxon>
        <taxon>Portunidae</taxon>
        <taxon>Portuninae</taxon>
        <taxon>Scylla</taxon>
    </lineage>
</organism>
<dbReference type="AlphaFoldDB" id="A0AAW0UFN4"/>
<proteinExistence type="predicted"/>
<protein>
    <submittedName>
        <fullName evidence="1">Uncharacterized protein</fullName>
    </submittedName>
</protein>
<dbReference type="EMBL" id="JARAKH010000012">
    <property type="protein sequence ID" value="KAK8398890.1"/>
    <property type="molecule type" value="Genomic_DNA"/>
</dbReference>
<gene>
    <name evidence="1" type="ORF">O3P69_004172</name>
</gene>
<sequence length="134" mass="15248">MSIKKLDIAVVRGKDRTEWHSIPHSGLPNIMKTTVESGTTTVITEMAAIPAEVLSLFCDDHVLAIICLHIWMYIPNKSAKYGIKIVMACDADFHYMFPPGKEYCGIEESRHPGRVLHYNPNITFVFSRVHCHHR</sequence>
<name>A0AAW0UFN4_SCYPA</name>
<dbReference type="Proteomes" id="UP001487740">
    <property type="component" value="Unassembled WGS sequence"/>
</dbReference>